<name>A0ABV7Y5P9_9ACTN</name>
<dbReference type="InterPro" id="IPR002347">
    <property type="entry name" value="SDR_fam"/>
</dbReference>
<sequence>MPGIVVIGAGPGVGRAVAARFAKEGMPVALIARTPKKDAVTFTADVADVHGLERALDQAVDAHGIPDVVVYNAAVIQPDGPATITADELTRTFQVNVGGAFTAAAHLAPRMKNGSFLLTGGMPHPVKGYLSLSIGKGALRTLTTLLAEEYDHLHVATITIGGDVVKGTKYDPDAIAEHYWQLHTQPKHQWERERTL</sequence>
<proteinExistence type="predicted"/>
<protein>
    <submittedName>
        <fullName evidence="1">SDR family NAD(P)-dependent oxidoreductase</fullName>
    </submittedName>
</protein>
<dbReference type="RefSeq" id="WP_205120136.1">
    <property type="nucleotide sequence ID" value="NZ_JAFBCM010000001.1"/>
</dbReference>
<evidence type="ECO:0000313" key="2">
    <source>
        <dbReference type="Proteomes" id="UP001595699"/>
    </source>
</evidence>
<comment type="caution">
    <text evidence="1">The sequence shown here is derived from an EMBL/GenBank/DDBJ whole genome shotgun (WGS) entry which is preliminary data.</text>
</comment>
<dbReference type="PRINTS" id="PR01397">
    <property type="entry name" value="DHBDHDRGNASE"/>
</dbReference>
<keyword evidence="2" id="KW-1185">Reference proteome</keyword>
<accession>A0ABV7Y5P9</accession>
<dbReference type="PANTHER" id="PTHR43431">
    <property type="entry name" value="OXIDOREDUCTASE, SHORT CHAIN DEHYDROGENASE/REDUCTASE FAMILY (AFU_ORTHOLOGUE AFUA_5G14000)"/>
    <property type="match status" value="1"/>
</dbReference>
<dbReference type="Pfam" id="PF00106">
    <property type="entry name" value="adh_short"/>
    <property type="match status" value="1"/>
</dbReference>
<dbReference type="PANTHER" id="PTHR43431:SF1">
    <property type="entry name" value="OS08G0476300 PROTEIN"/>
    <property type="match status" value="1"/>
</dbReference>
<reference evidence="2" key="1">
    <citation type="journal article" date="2019" name="Int. J. Syst. Evol. Microbiol.">
        <title>The Global Catalogue of Microorganisms (GCM) 10K type strain sequencing project: providing services to taxonomists for standard genome sequencing and annotation.</title>
        <authorList>
            <consortium name="The Broad Institute Genomics Platform"/>
            <consortium name="The Broad Institute Genome Sequencing Center for Infectious Disease"/>
            <person name="Wu L."/>
            <person name="Ma J."/>
        </authorList>
    </citation>
    <scope>NUCLEOTIDE SEQUENCE [LARGE SCALE GENOMIC DNA]</scope>
    <source>
        <strain evidence="2">CGMCC 4.7241</strain>
    </source>
</reference>
<dbReference type="InterPro" id="IPR036291">
    <property type="entry name" value="NAD(P)-bd_dom_sf"/>
</dbReference>
<dbReference type="SUPFAM" id="SSF51735">
    <property type="entry name" value="NAD(P)-binding Rossmann-fold domains"/>
    <property type="match status" value="1"/>
</dbReference>
<dbReference type="Gene3D" id="3.40.50.720">
    <property type="entry name" value="NAD(P)-binding Rossmann-like Domain"/>
    <property type="match status" value="1"/>
</dbReference>
<dbReference type="InterPro" id="IPR003560">
    <property type="entry name" value="DHB_DH"/>
</dbReference>
<gene>
    <name evidence="1" type="ORF">ACFOUW_04260</name>
</gene>
<evidence type="ECO:0000313" key="1">
    <source>
        <dbReference type="EMBL" id="MFC3760038.1"/>
    </source>
</evidence>
<dbReference type="EMBL" id="JBHRZH010000004">
    <property type="protein sequence ID" value="MFC3760038.1"/>
    <property type="molecule type" value="Genomic_DNA"/>
</dbReference>
<organism evidence="1 2">
    <name type="scientific">Tenggerimyces flavus</name>
    <dbReference type="NCBI Taxonomy" id="1708749"/>
    <lineage>
        <taxon>Bacteria</taxon>
        <taxon>Bacillati</taxon>
        <taxon>Actinomycetota</taxon>
        <taxon>Actinomycetes</taxon>
        <taxon>Propionibacteriales</taxon>
        <taxon>Nocardioidaceae</taxon>
        <taxon>Tenggerimyces</taxon>
    </lineage>
</organism>
<dbReference type="Proteomes" id="UP001595699">
    <property type="component" value="Unassembled WGS sequence"/>
</dbReference>